<reference evidence="2" key="1">
    <citation type="journal article" date="2019" name="Int. J. Syst. Evol. Microbiol.">
        <title>The Global Catalogue of Microorganisms (GCM) 10K type strain sequencing project: providing services to taxonomists for standard genome sequencing and annotation.</title>
        <authorList>
            <consortium name="The Broad Institute Genomics Platform"/>
            <consortium name="The Broad Institute Genome Sequencing Center for Infectious Disease"/>
            <person name="Wu L."/>
            <person name="Ma J."/>
        </authorList>
    </citation>
    <scope>NUCLEOTIDE SEQUENCE [LARGE SCALE GENOMIC DNA]</scope>
    <source>
        <strain evidence="2">CGMCC 1.12859</strain>
    </source>
</reference>
<evidence type="ECO:0000313" key="1">
    <source>
        <dbReference type="EMBL" id="MFC7182781.1"/>
    </source>
</evidence>
<name>A0ABW2FZV3_9ACTN</name>
<dbReference type="RefSeq" id="WP_345703674.1">
    <property type="nucleotide sequence ID" value="NZ_BAABKV010000001.1"/>
</dbReference>
<dbReference type="Proteomes" id="UP001596435">
    <property type="component" value="Unassembled WGS sequence"/>
</dbReference>
<gene>
    <name evidence="1" type="ORF">ACFQMG_24840</name>
</gene>
<organism evidence="1 2">
    <name type="scientific">Kitasatospora paranensis</name>
    <dbReference type="NCBI Taxonomy" id="258053"/>
    <lineage>
        <taxon>Bacteria</taxon>
        <taxon>Bacillati</taxon>
        <taxon>Actinomycetota</taxon>
        <taxon>Actinomycetes</taxon>
        <taxon>Kitasatosporales</taxon>
        <taxon>Streptomycetaceae</taxon>
        <taxon>Kitasatospora</taxon>
    </lineage>
</organism>
<proteinExistence type="predicted"/>
<dbReference type="EMBL" id="JBHTAJ010000053">
    <property type="protein sequence ID" value="MFC7182781.1"/>
    <property type="molecule type" value="Genomic_DNA"/>
</dbReference>
<accession>A0ABW2FZV3</accession>
<comment type="caution">
    <text evidence="1">The sequence shown here is derived from an EMBL/GenBank/DDBJ whole genome shotgun (WGS) entry which is preliminary data.</text>
</comment>
<keyword evidence="2" id="KW-1185">Reference proteome</keyword>
<evidence type="ECO:0000313" key="2">
    <source>
        <dbReference type="Proteomes" id="UP001596435"/>
    </source>
</evidence>
<sequence>MTPIQSALQFLAEVFADPVGPQADQLAYAVRNLSSVLSTVPAAANAVAAVRKLRAPKAPASLPAPGCCGACSAPRPEAGAE</sequence>
<protein>
    <submittedName>
        <fullName evidence="1">Uncharacterized protein</fullName>
    </submittedName>
</protein>